<dbReference type="EMBL" id="JBHSGF010000002">
    <property type="protein sequence ID" value="MFC4554285.1"/>
    <property type="molecule type" value="Genomic_DNA"/>
</dbReference>
<evidence type="ECO:0000256" key="7">
    <source>
        <dbReference type="SAM" id="Phobius"/>
    </source>
</evidence>
<dbReference type="Proteomes" id="UP001595955">
    <property type="component" value="Unassembled WGS sequence"/>
</dbReference>
<keyword evidence="5 7" id="KW-0472">Membrane</keyword>
<dbReference type="PANTHER" id="PTHR47089">
    <property type="entry name" value="ABC TRANSPORTER, PERMEASE PROTEIN"/>
    <property type="match status" value="1"/>
</dbReference>
<reference evidence="9" key="1">
    <citation type="journal article" date="2019" name="Int. J. Syst. Evol. Microbiol.">
        <title>The Global Catalogue of Microorganisms (GCM) 10K type strain sequencing project: providing services to taxonomists for standard genome sequencing and annotation.</title>
        <authorList>
            <consortium name="The Broad Institute Genomics Platform"/>
            <consortium name="The Broad Institute Genome Sequencing Center for Infectious Disease"/>
            <person name="Wu L."/>
            <person name="Ma J."/>
        </authorList>
    </citation>
    <scope>NUCLEOTIDE SEQUENCE [LARGE SCALE GENOMIC DNA]</scope>
    <source>
        <strain evidence="9">JCM 3369</strain>
    </source>
</reference>
<feature type="transmembrane region" description="Helical" evidence="7">
    <location>
        <begin position="391"/>
        <end position="413"/>
    </location>
</feature>
<evidence type="ECO:0000256" key="1">
    <source>
        <dbReference type="ARBA" id="ARBA00004651"/>
    </source>
</evidence>
<feature type="transmembrane region" description="Helical" evidence="7">
    <location>
        <begin position="364"/>
        <end position="385"/>
    </location>
</feature>
<comment type="subcellular location">
    <subcellularLocation>
        <location evidence="1">Cell membrane</location>
        <topology evidence="1">Multi-pass membrane protein</topology>
    </subcellularLocation>
</comment>
<feature type="transmembrane region" description="Helical" evidence="7">
    <location>
        <begin position="128"/>
        <end position="146"/>
    </location>
</feature>
<evidence type="ECO:0000313" key="9">
    <source>
        <dbReference type="Proteomes" id="UP001595955"/>
    </source>
</evidence>
<dbReference type="Pfam" id="PF02653">
    <property type="entry name" value="BPD_transp_2"/>
    <property type="match status" value="1"/>
</dbReference>
<feature type="transmembrane region" description="Helical" evidence="7">
    <location>
        <begin position="211"/>
        <end position="229"/>
    </location>
</feature>
<feature type="transmembrane region" description="Helical" evidence="7">
    <location>
        <begin position="311"/>
        <end position="331"/>
    </location>
</feature>
<evidence type="ECO:0000313" key="8">
    <source>
        <dbReference type="EMBL" id="MFC4554285.1"/>
    </source>
</evidence>
<dbReference type="PANTHER" id="PTHR47089:SF1">
    <property type="entry name" value="GUANOSINE ABC TRANSPORTER PERMEASE PROTEIN NUPP"/>
    <property type="match status" value="1"/>
</dbReference>
<name>A0ABV9D6J7_9MICO</name>
<gene>
    <name evidence="8" type="ORF">ACFO3F_03405</name>
</gene>
<feature type="transmembrane region" description="Helical" evidence="7">
    <location>
        <begin position="337"/>
        <end position="357"/>
    </location>
</feature>
<feature type="transmembrane region" description="Helical" evidence="7">
    <location>
        <begin position="51"/>
        <end position="71"/>
    </location>
</feature>
<protein>
    <submittedName>
        <fullName evidence="8">ABC transporter permease</fullName>
    </submittedName>
</protein>
<keyword evidence="9" id="KW-1185">Reference proteome</keyword>
<dbReference type="CDD" id="cd06580">
    <property type="entry name" value="TM_PBP1_transp_TpRbsC_like"/>
    <property type="match status" value="1"/>
</dbReference>
<comment type="caution">
    <text evidence="8">The sequence shown here is derived from an EMBL/GenBank/DDBJ whole genome shotgun (WGS) entry which is preliminary data.</text>
</comment>
<dbReference type="InterPro" id="IPR001851">
    <property type="entry name" value="ABC_transp_permease"/>
</dbReference>
<accession>A0ABV9D6J7</accession>
<keyword evidence="3 7" id="KW-0812">Transmembrane</keyword>
<feature type="region of interest" description="Disordered" evidence="6">
    <location>
        <begin position="1"/>
        <end position="36"/>
    </location>
</feature>
<evidence type="ECO:0000256" key="6">
    <source>
        <dbReference type="SAM" id="MobiDB-lite"/>
    </source>
</evidence>
<feature type="transmembrane region" description="Helical" evidence="7">
    <location>
        <begin position="264"/>
        <end position="282"/>
    </location>
</feature>
<organism evidence="8 9">
    <name type="scientific">Georgenia faecalis</name>
    <dbReference type="NCBI Taxonomy" id="2483799"/>
    <lineage>
        <taxon>Bacteria</taxon>
        <taxon>Bacillati</taxon>
        <taxon>Actinomycetota</taxon>
        <taxon>Actinomycetes</taxon>
        <taxon>Micrococcales</taxon>
        <taxon>Bogoriellaceae</taxon>
        <taxon>Georgenia</taxon>
    </lineage>
</organism>
<proteinExistence type="predicted"/>
<evidence type="ECO:0000256" key="3">
    <source>
        <dbReference type="ARBA" id="ARBA00022692"/>
    </source>
</evidence>
<dbReference type="RefSeq" id="WP_122824811.1">
    <property type="nucleotide sequence ID" value="NZ_CP033325.1"/>
</dbReference>
<keyword evidence="2" id="KW-1003">Cell membrane</keyword>
<evidence type="ECO:0000256" key="2">
    <source>
        <dbReference type="ARBA" id="ARBA00022475"/>
    </source>
</evidence>
<sequence>MSDEQSTPAAEPPGDVVAQAERSPASRAQVPDDEPTTRTAQFFRDLLSGSWLVTVLAIVIALAVGGILIAGADERVQETASYLFARPADFFGAVWDAVYGAYRAMFRGAVYDFEAASFARAIRPLTESLVFAVPLIVTGLGIAVAFRAGLFNIGGQGQIILGAIAGGYIGFAFDLPVVLHVTLAALGAGLAGAVWGGIAGVLKARTGANEVIVTIMLNNIAVFFIGWLLTTQPFQQPGSALPKSPPIPTDSATYPLLLGEPFRLHAGFLLAVAATVFVWWLLERSTIGFELRAVGANPNAARTAGMSVQRVTIFAMVFAGFLAGLGGSAQVLGTEQVLTAGVAASYGFDALTVALLGRSRPLGTFLAGLLFGALRAGGFLMQSTTTTPIDIILVVQSVIVLLIAAPPLVRAIFRLPAAGRTARTRTRTAKEATA</sequence>
<evidence type="ECO:0000256" key="4">
    <source>
        <dbReference type="ARBA" id="ARBA00022989"/>
    </source>
</evidence>
<evidence type="ECO:0000256" key="5">
    <source>
        <dbReference type="ARBA" id="ARBA00023136"/>
    </source>
</evidence>
<feature type="transmembrane region" description="Helical" evidence="7">
    <location>
        <begin position="177"/>
        <end position="199"/>
    </location>
</feature>
<keyword evidence="4 7" id="KW-1133">Transmembrane helix</keyword>